<dbReference type="GO" id="GO:0003676">
    <property type="term" value="F:nucleic acid binding"/>
    <property type="evidence" value="ECO:0007669"/>
    <property type="project" value="InterPro"/>
</dbReference>
<keyword evidence="3" id="KW-1185">Reference proteome</keyword>
<name>A0A192H1U7_9LACO</name>
<dbReference type="InterPro" id="IPR044929">
    <property type="entry name" value="DNA/RNA_non-sp_Endonuclease_sf"/>
</dbReference>
<evidence type="ECO:0000313" key="2">
    <source>
        <dbReference type="EMBL" id="ANK62212.1"/>
    </source>
</evidence>
<dbReference type="OrthoDB" id="9783680at2"/>
<proteinExistence type="predicted"/>
<dbReference type="Proteomes" id="UP000078582">
    <property type="component" value="Chromosome"/>
</dbReference>
<dbReference type="Gene3D" id="3.40.570.10">
    <property type="entry name" value="Extracellular Endonuclease, subunit A"/>
    <property type="match status" value="1"/>
</dbReference>
<dbReference type="STRING" id="375175.AYR53_05155"/>
<accession>A0A192H1U7</accession>
<dbReference type="Pfam" id="PF13930">
    <property type="entry name" value="Endonuclea_NS_2"/>
    <property type="match status" value="1"/>
</dbReference>
<dbReference type="GeneID" id="42981633"/>
<dbReference type="GO" id="GO:0046872">
    <property type="term" value="F:metal ion binding"/>
    <property type="evidence" value="ECO:0007669"/>
    <property type="project" value="InterPro"/>
</dbReference>
<dbReference type="GO" id="GO:0016787">
    <property type="term" value="F:hydrolase activity"/>
    <property type="evidence" value="ECO:0007669"/>
    <property type="project" value="InterPro"/>
</dbReference>
<gene>
    <name evidence="2" type="ORF">AYR53_05155</name>
</gene>
<protein>
    <submittedName>
        <fullName evidence="2">DNA nuclease</fullName>
    </submittedName>
</protein>
<dbReference type="InterPro" id="IPR001604">
    <property type="entry name" value="Endo_G_ENPP1-like_dom"/>
</dbReference>
<sequence length="282" mass="31073">MRKKRKSSLTLIAILLIAGFFGLKPQQAHQVTTVAENISTTVTQTKNKTKQSSSATNTKATSSTQLAALNYQSGQNPIVQVNGGKSTLNPADWHTNRVIYSSLDSLNRTSSANTAYLESRNVANDALRVRQTVQPTGWHQKFAGKTAILNRGHLVAYSLSKGISLDGNYDPSQQSGDQNNLKNLFTQTAFSNQRIQTIYETEVRDALRAGKQVIYQPHAIFRGNELMPRGVQLQAISTDKTLNFNVYIFNVQPNFVFDYTTGRSVQGSMNVPTPANAPSFNN</sequence>
<feature type="domain" description="DNA/RNA non-specific endonuclease/pyrophosphatase/phosphodiesterase" evidence="1">
    <location>
        <begin position="92"/>
        <end position="266"/>
    </location>
</feature>
<evidence type="ECO:0000313" key="3">
    <source>
        <dbReference type="Proteomes" id="UP000078582"/>
    </source>
</evidence>
<dbReference type="AlphaFoldDB" id="A0A192H1U7"/>
<dbReference type="KEGG" id="lbt:AYR52_08840"/>
<dbReference type="SMART" id="SM00892">
    <property type="entry name" value="Endonuclease_NS"/>
    <property type="match status" value="1"/>
</dbReference>
<organism evidence="2 3">
    <name type="scientific">Loigolactobacillus backii</name>
    <dbReference type="NCBI Taxonomy" id="375175"/>
    <lineage>
        <taxon>Bacteria</taxon>
        <taxon>Bacillati</taxon>
        <taxon>Bacillota</taxon>
        <taxon>Bacilli</taxon>
        <taxon>Lactobacillales</taxon>
        <taxon>Lactobacillaceae</taxon>
        <taxon>Loigolactobacillus</taxon>
    </lineage>
</organism>
<reference evidence="2 3" key="1">
    <citation type="submission" date="2016-03" db="EMBL/GenBank/DDBJ databases">
        <title>Pediococcus and Lactobacillus from brewery environment - whole genome sequencing and assembly.</title>
        <authorList>
            <person name="Behr J."/>
            <person name="Geissler A.J."/>
            <person name="Vogel R.F."/>
        </authorList>
    </citation>
    <scope>NUCLEOTIDE SEQUENCE [LARGE SCALE GENOMIC DNA]</scope>
    <source>
        <strain evidence="2 3">TMW 1.1989</strain>
    </source>
</reference>
<dbReference type="InterPro" id="IPR044927">
    <property type="entry name" value="Endonuclea_NS_2"/>
</dbReference>
<dbReference type="EMBL" id="CP014873">
    <property type="protein sequence ID" value="ANK62212.1"/>
    <property type="molecule type" value="Genomic_DNA"/>
</dbReference>
<evidence type="ECO:0000259" key="1">
    <source>
        <dbReference type="SMART" id="SM00892"/>
    </source>
</evidence>
<dbReference type="RefSeq" id="WP_068225669.1">
    <property type="nucleotide sequence ID" value="NZ_CP014623.1"/>
</dbReference>